<keyword evidence="2 4" id="KW-0442">Lipid degradation</keyword>
<dbReference type="PANTHER" id="PTHR10272:SF11">
    <property type="entry name" value="PHOSPHOLIPASE-RELATED"/>
    <property type="match status" value="1"/>
</dbReference>
<dbReference type="EC" id="3.1.1.47" evidence="4"/>
<evidence type="ECO:0000256" key="6">
    <source>
        <dbReference type="SAM" id="SignalP"/>
    </source>
</evidence>
<protein>
    <recommendedName>
        <fullName evidence="4">Putative phospholipase</fullName>
        <ecNumber evidence="4">3.1.1.47</ecNumber>
    </recommendedName>
</protein>
<keyword evidence="3 4" id="KW-0443">Lipid metabolism</keyword>
<comment type="similarity">
    <text evidence="4">Belongs to the serine esterase family.</text>
</comment>
<feature type="signal peptide" evidence="6">
    <location>
        <begin position="1"/>
        <end position="23"/>
    </location>
</feature>
<gene>
    <name evidence="7" type="ORF">BT63DRAFT_425386</name>
</gene>
<evidence type="ECO:0000256" key="5">
    <source>
        <dbReference type="PIRSR" id="PIRSR018169-1"/>
    </source>
</evidence>
<accession>A0A6A6UCW4</accession>
<dbReference type="Gene3D" id="3.40.50.1820">
    <property type="entry name" value="alpha/beta hydrolase"/>
    <property type="match status" value="1"/>
</dbReference>
<keyword evidence="1 4" id="KW-0378">Hydrolase</keyword>
<keyword evidence="6" id="KW-0732">Signal</keyword>
<keyword evidence="8" id="KW-1185">Reference proteome</keyword>
<evidence type="ECO:0000256" key="1">
    <source>
        <dbReference type="ARBA" id="ARBA00022801"/>
    </source>
</evidence>
<dbReference type="EMBL" id="MU004235">
    <property type="protein sequence ID" value="KAF2669710.1"/>
    <property type="molecule type" value="Genomic_DNA"/>
</dbReference>
<dbReference type="Proteomes" id="UP000799302">
    <property type="component" value="Unassembled WGS sequence"/>
</dbReference>
<evidence type="ECO:0000313" key="8">
    <source>
        <dbReference type="Proteomes" id="UP000799302"/>
    </source>
</evidence>
<dbReference type="GO" id="GO:0016042">
    <property type="term" value="P:lipid catabolic process"/>
    <property type="evidence" value="ECO:0007669"/>
    <property type="project" value="UniProtKB-KW"/>
</dbReference>
<feature type="active site" description="Charge relay system" evidence="5">
    <location>
        <position position="364"/>
    </location>
</feature>
<reference evidence="7" key="1">
    <citation type="journal article" date="2020" name="Stud. Mycol.">
        <title>101 Dothideomycetes genomes: a test case for predicting lifestyles and emergence of pathogens.</title>
        <authorList>
            <person name="Haridas S."/>
            <person name="Albert R."/>
            <person name="Binder M."/>
            <person name="Bloem J."/>
            <person name="Labutti K."/>
            <person name="Salamov A."/>
            <person name="Andreopoulos B."/>
            <person name="Baker S."/>
            <person name="Barry K."/>
            <person name="Bills G."/>
            <person name="Bluhm B."/>
            <person name="Cannon C."/>
            <person name="Castanera R."/>
            <person name="Culley D."/>
            <person name="Daum C."/>
            <person name="Ezra D."/>
            <person name="Gonzalez J."/>
            <person name="Henrissat B."/>
            <person name="Kuo A."/>
            <person name="Liang C."/>
            <person name="Lipzen A."/>
            <person name="Lutzoni F."/>
            <person name="Magnuson J."/>
            <person name="Mondo S."/>
            <person name="Nolan M."/>
            <person name="Ohm R."/>
            <person name="Pangilinan J."/>
            <person name="Park H.-J."/>
            <person name="Ramirez L."/>
            <person name="Alfaro M."/>
            <person name="Sun H."/>
            <person name="Tritt A."/>
            <person name="Yoshinaga Y."/>
            <person name="Zwiers L.-H."/>
            <person name="Turgeon B."/>
            <person name="Goodwin S."/>
            <person name="Spatafora J."/>
            <person name="Crous P."/>
            <person name="Grigoriev I."/>
        </authorList>
    </citation>
    <scope>NUCLEOTIDE SEQUENCE</scope>
    <source>
        <strain evidence="7">CBS 115976</strain>
    </source>
</reference>
<dbReference type="InterPro" id="IPR029058">
    <property type="entry name" value="AB_hydrolase_fold"/>
</dbReference>
<dbReference type="Pfam" id="PF03403">
    <property type="entry name" value="PAF-AH_p_II"/>
    <property type="match status" value="1"/>
</dbReference>
<dbReference type="OrthoDB" id="2363873at2759"/>
<evidence type="ECO:0000256" key="4">
    <source>
        <dbReference type="PIRNR" id="PIRNR018169"/>
    </source>
</evidence>
<evidence type="ECO:0000256" key="2">
    <source>
        <dbReference type="ARBA" id="ARBA00022963"/>
    </source>
</evidence>
<organism evidence="7 8">
    <name type="scientific">Microthyrium microscopicum</name>
    <dbReference type="NCBI Taxonomy" id="703497"/>
    <lineage>
        <taxon>Eukaryota</taxon>
        <taxon>Fungi</taxon>
        <taxon>Dikarya</taxon>
        <taxon>Ascomycota</taxon>
        <taxon>Pezizomycotina</taxon>
        <taxon>Dothideomycetes</taxon>
        <taxon>Dothideomycetes incertae sedis</taxon>
        <taxon>Microthyriales</taxon>
        <taxon>Microthyriaceae</taxon>
        <taxon>Microthyrium</taxon>
    </lineage>
</organism>
<sequence length="483" mass="52229">MASFLRHASLILTIINYSTLVSAALPAYSGTYGVGTIALEVPVADPRNITDTVFKATKQPAFKLDTTLINVYYPIDKNTKSTKPQHPWLSVSADLIAKGLSDSLNGSISPALIEIGFGIFASDLAIPAEVDVNFLPGNESFPVMIFSHGNPTMTDWYSQYYGEMASRGVVIAGVAHRDGSSPATVVKFKNGTSYNVTAFTQDVVSPTMNDTEFHRRQLEMRQAEFIEVTRTLQSIANGDGQAVFSANSRSEGQALAQWKGRIDMNRTIIAGHSFGSNAVLRYLQDSKPLVPAVAALPFDPGKDSGPLPTDVSLPILIPDSEEWSAKPTPFYGSQHFDVVKSIAASSLNKTGAGWFMTLRTTTVHTSLTDVGLIASSFVQFFTNDTSLITLDPKVALLQYVAVSGDFLTYVSNKTITGLLATNVTYPTFKLFPNASVLKTPWEVHVAPTVPGTAASKSGAGRIRLELGELSVWVIMLMYVMFCL</sequence>
<comment type="catalytic activity">
    <reaction evidence="4">
        <text>a 1-O-alkyl-2-acetyl-sn-glycero-3-phosphocholine + H2O = a 1-O-alkyl-sn-glycero-3-phosphocholine + acetate + H(+)</text>
        <dbReference type="Rhea" id="RHEA:17777"/>
        <dbReference type="ChEBI" id="CHEBI:15377"/>
        <dbReference type="ChEBI" id="CHEBI:15378"/>
        <dbReference type="ChEBI" id="CHEBI:30089"/>
        <dbReference type="ChEBI" id="CHEBI:30909"/>
        <dbReference type="ChEBI" id="CHEBI:36707"/>
        <dbReference type="EC" id="3.1.1.47"/>
    </reaction>
</comment>
<feature type="active site" description="Nucleophile" evidence="5">
    <location>
        <position position="273"/>
    </location>
</feature>
<dbReference type="GO" id="GO:0003847">
    <property type="term" value="F:1-alkyl-2-acetylglycerophosphocholine esterase activity"/>
    <property type="evidence" value="ECO:0007669"/>
    <property type="project" value="UniProtKB-UniRule"/>
</dbReference>
<dbReference type="PANTHER" id="PTHR10272">
    <property type="entry name" value="PLATELET-ACTIVATING FACTOR ACETYLHYDROLASE"/>
    <property type="match status" value="1"/>
</dbReference>
<name>A0A6A6UCW4_9PEZI</name>
<dbReference type="InterPro" id="IPR016715">
    <property type="entry name" value="PAF_acetylhydro_eukaryote"/>
</dbReference>
<evidence type="ECO:0000256" key="3">
    <source>
        <dbReference type="ARBA" id="ARBA00023098"/>
    </source>
</evidence>
<dbReference type="SUPFAM" id="SSF53474">
    <property type="entry name" value="alpha/beta-Hydrolases"/>
    <property type="match status" value="1"/>
</dbReference>
<feature type="active site" description="Charge relay system" evidence="5">
    <location>
        <position position="299"/>
    </location>
</feature>
<dbReference type="AlphaFoldDB" id="A0A6A6UCW4"/>
<proteinExistence type="inferred from homology"/>
<dbReference type="PIRSF" id="PIRSF018169">
    <property type="entry name" value="PAF_acetylhydrolase"/>
    <property type="match status" value="1"/>
</dbReference>
<feature type="chain" id="PRO_5025560398" description="Putative phospholipase" evidence="6">
    <location>
        <begin position="24"/>
        <end position="483"/>
    </location>
</feature>
<evidence type="ECO:0000313" key="7">
    <source>
        <dbReference type="EMBL" id="KAF2669710.1"/>
    </source>
</evidence>